<keyword evidence="8 9" id="KW-0472">Membrane</keyword>
<dbReference type="PANTHER" id="PTHR24221:SF654">
    <property type="entry name" value="ATP-BINDING CASSETTE SUB-FAMILY B MEMBER 6"/>
    <property type="match status" value="1"/>
</dbReference>
<evidence type="ECO:0000256" key="7">
    <source>
        <dbReference type="ARBA" id="ARBA00022989"/>
    </source>
</evidence>
<keyword evidence="5" id="KW-0547">Nucleotide-binding</keyword>
<dbReference type="PROSITE" id="PS50929">
    <property type="entry name" value="ABC_TM1F"/>
    <property type="match status" value="1"/>
</dbReference>
<protein>
    <submittedName>
        <fullName evidence="12">ABC-type multidrug transport system fused ATPase/permease subunit</fullName>
    </submittedName>
</protein>
<dbReference type="AlphaFoldDB" id="A0AAE3VDG5"/>
<dbReference type="Gene3D" id="3.40.50.300">
    <property type="entry name" value="P-loop containing nucleotide triphosphate hydrolases"/>
    <property type="match status" value="1"/>
</dbReference>
<evidence type="ECO:0000313" key="12">
    <source>
        <dbReference type="EMBL" id="MDQ0288479.1"/>
    </source>
</evidence>
<evidence type="ECO:0000259" key="11">
    <source>
        <dbReference type="PROSITE" id="PS50929"/>
    </source>
</evidence>
<evidence type="ECO:0000259" key="10">
    <source>
        <dbReference type="PROSITE" id="PS50893"/>
    </source>
</evidence>
<evidence type="ECO:0000256" key="5">
    <source>
        <dbReference type="ARBA" id="ARBA00022741"/>
    </source>
</evidence>
<evidence type="ECO:0000313" key="13">
    <source>
        <dbReference type="Proteomes" id="UP001238163"/>
    </source>
</evidence>
<accession>A0AAE3VDG5</accession>
<organism evidence="12 13">
    <name type="scientific">Oligosphaera ethanolica</name>
    <dbReference type="NCBI Taxonomy" id="760260"/>
    <lineage>
        <taxon>Bacteria</taxon>
        <taxon>Pseudomonadati</taxon>
        <taxon>Lentisphaerota</taxon>
        <taxon>Oligosphaeria</taxon>
        <taxon>Oligosphaerales</taxon>
        <taxon>Oligosphaeraceae</taxon>
        <taxon>Oligosphaera</taxon>
    </lineage>
</organism>
<keyword evidence="13" id="KW-1185">Reference proteome</keyword>
<dbReference type="CDD" id="cd07346">
    <property type="entry name" value="ABC_6TM_exporters"/>
    <property type="match status" value="1"/>
</dbReference>
<gene>
    <name evidence="12" type="ORF">J3R75_000586</name>
</gene>
<evidence type="ECO:0000256" key="9">
    <source>
        <dbReference type="SAM" id="Phobius"/>
    </source>
</evidence>
<dbReference type="InterPro" id="IPR036640">
    <property type="entry name" value="ABC1_TM_sf"/>
</dbReference>
<evidence type="ECO:0000256" key="2">
    <source>
        <dbReference type="ARBA" id="ARBA00022448"/>
    </source>
</evidence>
<dbReference type="SUPFAM" id="SSF90123">
    <property type="entry name" value="ABC transporter transmembrane region"/>
    <property type="match status" value="1"/>
</dbReference>
<dbReference type="InterPro" id="IPR039421">
    <property type="entry name" value="Type_1_exporter"/>
</dbReference>
<name>A0AAE3VDG5_9BACT</name>
<evidence type="ECO:0000256" key="3">
    <source>
        <dbReference type="ARBA" id="ARBA00022475"/>
    </source>
</evidence>
<dbReference type="InterPro" id="IPR017871">
    <property type="entry name" value="ABC_transporter-like_CS"/>
</dbReference>
<dbReference type="SUPFAM" id="SSF52540">
    <property type="entry name" value="P-loop containing nucleoside triphosphate hydrolases"/>
    <property type="match status" value="1"/>
</dbReference>
<evidence type="ECO:0000256" key="4">
    <source>
        <dbReference type="ARBA" id="ARBA00022692"/>
    </source>
</evidence>
<dbReference type="InterPro" id="IPR011527">
    <property type="entry name" value="ABC1_TM_dom"/>
</dbReference>
<keyword evidence="2" id="KW-0813">Transport</keyword>
<dbReference type="FunFam" id="3.40.50.300:FF:000221">
    <property type="entry name" value="Multidrug ABC transporter ATP-binding protein"/>
    <property type="match status" value="1"/>
</dbReference>
<dbReference type="PROSITE" id="PS00211">
    <property type="entry name" value="ABC_TRANSPORTER_1"/>
    <property type="match status" value="1"/>
</dbReference>
<comment type="subcellular location">
    <subcellularLocation>
        <location evidence="1">Cell membrane</location>
        <topology evidence="1">Multi-pass membrane protein</topology>
    </subcellularLocation>
</comment>
<keyword evidence="7 9" id="KW-1133">Transmembrane helix</keyword>
<dbReference type="PANTHER" id="PTHR24221">
    <property type="entry name" value="ATP-BINDING CASSETTE SUB-FAMILY B"/>
    <property type="match status" value="1"/>
</dbReference>
<dbReference type="Pfam" id="PF00005">
    <property type="entry name" value="ABC_tran"/>
    <property type="match status" value="1"/>
</dbReference>
<comment type="caution">
    <text evidence="12">The sequence shown here is derived from an EMBL/GenBank/DDBJ whole genome shotgun (WGS) entry which is preliminary data.</text>
</comment>
<dbReference type="Pfam" id="PF00664">
    <property type="entry name" value="ABC_membrane"/>
    <property type="match status" value="1"/>
</dbReference>
<dbReference type="PROSITE" id="PS50893">
    <property type="entry name" value="ABC_TRANSPORTER_2"/>
    <property type="match status" value="1"/>
</dbReference>
<reference evidence="12" key="1">
    <citation type="submission" date="2023-07" db="EMBL/GenBank/DDBJ databases">
        <title>Genomic Encyclopedia of Type Strains, Phase IV (KMG-IV): sequencing the most valuable type-strain genomes for metagenomic binning, comparative biology and taxonomic classification.</title>
        <authorList>
            <person name="Goeker M."/>
        </authorList>
    </citation>
    <scope>NUCLEOTIDE SEQUENCE</scope>
    <source>
        <strain evidence="12">DSM 24202</strain>
    </source>
</reference>
<dbReference type="Gene3D" id="1.20.1560.10">
    <property type="entry name" value="ABC transporter type 1, transmembrane domain"/>
    <property type="match status" value="1"/>
</dbReference>
<evidence type="ECO:0000256" key="8">
    <source>
        <dbReference type="ARBA" id="ARBA00023136"/>
    </source>
</evidence>
<evidence type="ECO:0000256" key="1">
    <source>
        <dbReference type="ARBA" id="ARBA00004651"/>
    </source>
</evidence>
<dbReference type="InterPro" id="IPR003439">
    <property type="entry name" value="ABC_transporter-like_ATP-bd"/>
</dbReference>
<evidence type="ECO:0000256" key="6">
    <source>
        <dbReference type="ARBA" id="ARBA00022840"/>
    </source>
</evidence>
<dbReference type="SMART" id="SM00382">
    <property type="entry name" value="AAA"/>
    <property type="match status" value="1"/>
</dbReference>
<dbReference type="GO" id="GO:0005886">
    <property type="term" value="C:plasma membrane"/>
    <property type="evidence" value="ECO:0007669"/>
    <property type="project" value="UniProtKB-SubCell"/>
</dbReference>
<keyword evidence="3" id="KW-1003">Cell membrane</keyword>
<dbReference type="InterPro" id="IPR003593">
    <property type="entry name" value="AAA+_ATPase"/>
</dbReference>
<dbReference type="Proteomes" id="UP001238163">
    <property type="component" value="Unassembled WGS sequence"/>
</dbReference>
<dbReference type="RefSeq" id="WP_307259807.1">
    <property type="nucleotide sequence ID" value="NZ_JAUSVL010000001.1"/>
</dbReference>
<feature type="domain" description="ABC transmembrane type-1" evidence="11">
    <location>
        <begin position="51"/>
        <end position="378"/>
    </location>
</feature>
<sequence>MGFFSKVKEHHRNYLFRPPKPERSRAGASDWPLYWRFIREYAWPKRWSLMICVAMVAINSTSVYLMSFYSRIVVDNILVIKTANTSQAPVERRIWEPDRNKFTVQRPTVGMGKKMDQGIIASHRPPGAGRRLFNIALAYMLTQITLNYLARFSTRQQIIVSQGITEKLREDMHRKVLDLSMSYHQTMSPGRLLSRILSDVDSVRGEMMGFFMSATHCVAMITVGTTVLLYEDWRMCLIAVAITPIYAWMYRRKRPIIRHLNQEQRHTNSCLYGLVSQKIDGMKAIQAYAREKGEVLNFHRISACFMRDALLTQRISAALGREAGILTSLSSCAIFLYGGKLVLDGEMSLGRMMFLHSTTMTLFQPVLEFTQLSFVLQRLRIALLRVTGVLDRPLEIADAPDAVPFPTPLRKGVEVHNVSFAYPAPSSEKETEDDAVTIEDSAAKDLTDRVIKDVSFFVPAGTWLCIMGPSGSGKTTLLHLLSRLYEPSYGEVLVDGVNLRKVQLLSLRRAVGIVPQEAQIFSGSMRDNICYGRPNATNEQIMDAAKAAQLHDFILEMKVQYETLIGQKGTSLSGGQRQRLSLARALLTNPELLILDDCTSALDANTEQKIQETLAKILVGKTAIMVSMRVSMAMRCHKICVIDEGRVAEFGTHDELLKLNGFYARLYHQQTE</sequence>
<keyword evidence="4 9" id="KW-0812">Transmembrane</keyword>
<keyword evidence="6" id="KW-0067">ATP-binding</keyword>
<dbReference type="GO" id="GO:0005524">
    <property type="term" value="F:ATP binding"/>
    <property type="evidence" value="ECO:0007669"/>
    <property type="project" value="UniProtKB-KW"/>
</dbReference>
<dbReference type="GO" id="GO:0016887">
    <property type="term" value="F:ATP hydrolysis activity"/>
    <property type="evidence" value="ECO:0007669"/>
    <property type="project" value="InterPro"/>
</dbReference>
<proteinExistence type="predicted"/>
<feature type="domain" description="ABC transporter" evidence="10">
    <location>
        <begin position="436"/>
        <end position="669"/>
    </location>
</feature>
<dbReference type="GO" id="GO:0034040">
    <property type="term" value="F:ATPase-coupled lipid transmembrane transporter activity"/>
    <property type="evidence" value="ECO:0007669"/>
    <property type="project" value="TreeGrafter"/>
</dbReference>
<feature type="transmembrane region" description="Helical" evidence="9">
    <location>
        <begin position="47"/>
        <end position="69"/>
    </location>
</feature>
<dbReference type="GO" id="GO:0140359">
    <property type="term" value="F:ABC-type transporter activity"/>
    <property type="evidence" value="ECO:0007669"/>
    <property type="project" value="InterPro"/>
</dbReference>
<dbReference type="EMBL" id="JAUSVL010000001">
    <property type="protein sequence ID" value="MDQ0288479.1"/>
    <property type="molecule type" value="Genomic_DNA"/>
</dbReference>
<dbReference type="InterPro" id="IPR027417">
    <property type="entry name" value="P-loop_NTPase"/>
</dbReference>